<organism evidence="1 2">
    <name type="scientific">Phaeosphaeria nodorum (strain SN15 / ATCC MYA-4574 / FGSC 10173)</name>
    <name type="common">Glume blotch fungus</name>
    <name type="synonym">Parastagonospora nodorum</name>
    <dbReference type="NCBI Taxonomy" id="321614"/>
    <lineage>
        <taxon>Eukaryota</taxon>
        <taxon>Fungi</taxon>
        <taxon>Dikarya</taxon>
        <taxon>Ascomycota</taxon>
        <taxon>Pezizomycotina</taxon>
        <taxon>Dothideomycetes</taxon>
        <taxon>Pleosporomycetidae</taxon>
        <taxon>Pleosporales</taxon>
        <taxon>Pleosporineae</taxon>
        <taxon>Phaeosphaeriaceae</taxon>
        <taxon>Parastagonospora</taxon>
    </lineage>
</organism>
<dbReference type="InParanoid" id="Q0UM27"/>
<proteinExistence type="predicted"/>
<evidence type="ECO:0000313" key="1">
    <source>
        <dbReference type="EMBL" id="EAT85838.1"/>
    </source>
</evidence>
<dbReference type="Proteomes" id="UP000001055">
    <property type="component" value="Unassembled WGS sequence"/>
</dbReference>
<dbReference type="HOGENOM" id="CLU_2832000_0_0_1"/>
<dbReference type="AlphaFoldDB" id="Q0UM27"/>
<name>Q0UM27_PHANO</name>
<protein>
    <submittedName>
        <fullName evidence="1">Uncharacterized protein</fullName>
    </submittedName>
</protein>
<dbReference type="RefSeq" id="XP_001797540.1">
    <property type="nucleotide sequence ID" value="XM_001797488.1"/>
</dbReference>
<evidence type="ECO:0000313" key="2">
    <source>
        <dbReference type="Proteomes" id="UP000001055"/>
    </source>
</evidence>
<reference evidence="2" key="1">
    <citation type="journal article" date="2007" name="Plant Cell">
        <title>Dothideomycete-plant interactions illuminated by genome sequencing and EST analysis of the wheat pathogen Stagonospora nodorum.</title>
        <authorList>
            <person name="Hane J.K."/>
            <person name="Lowe R.G."/>
            <person name="Solomon P.S."/>
            <person name="Tan K.C."/>
            <person name="Schoch C.L."/>
            <person name="Spatafora J.W."/>
            <person name="Crous P.W."/>
            <person name="Kodira C."/>
            <person name="Birren B.W."/>
            <person name="Galagan J.E."/>
            <person name="Torriani S.F."/>
            <person name="McDonald B.A."/>
            <person name="Oliver R.P."/>
        </authorList>
    </citation>
    <scope>NUCLEOTIDE SEQUENCE [LARGE SCALE GENOMIC DNA]</scope>
    <source>
        <strain evidence="2">SN15 / ATCC MYA-4574 / FGSC 10173</strain>
    </source>
</reference>
<dbReference type="EMBL" id="CH445334">
    <property type="protein sequence ID" value="EAT85838.1"/>
    <property type="molecule type" value="Genomic_DNA"/>
</dbReference>
<accession>Q0UM27</accession>
<dbReference type="KEGG" id="pno:SNOG_07187"/>
<sequence>MKRTPPRKKNDSVDADKLASKKLTIPGMSEVLMIKTIKRMSVVVLINVVEQLLSLRTFFPEARKII</sequence>
<gene>
    <name evidence="1" type="ORF">SNOG_07187</name>
</gene>
<dbReference type="GeneID" id="5974430"/>